<evidence type="ECO:0000313" key="1">
    <source>
        <dbReference type="EMBL" id="PFB07981.1"/>
    </source>
</evidence>
<protein>
    <submittedName>
        <fullName evidence="1">Uncharacterized protein</fullName>
    </submittedName>
</protein>
<dbReference type="Proteomes" id="UP000220397">
    <property type="component" value="Unassembled WGS sequence"/>
</dbReference>
<evidence type="ECO:0000313" key="2">
    <source>
        <dbReference type="Proteomes" id="UP000220397"/>
    </source>
</evidence>
<reference evidence="1 2" key="1">
    <citation type="submission" date="2017-09" db="EMBL/GenBank/DDBJ databases">
        <title>Large-scale bioinformatics analysis of Bacillus genomes uncovers conserved roles of natural products in bacterial physiology.</title>
        <authorList>
            <consortium name="Agbiome Team Llc"/>
            <person name="Bleich R.M."/>
            <person name="Kirk G.J."/>
            <person name="Santa Maria K.C."/>
            <person name="Allen S.E."/>
            <person name="Farag S."/>
            <person name="Shank E.A."/>
            <person name="Bowers A."/>
        </authorList>
    </citation>
    <scope>NUCLEOTIDE SEQUENCE [LARGE SCALE GENOMIC DNA]</scope>
    <source>
        <strain evidence="1 2">AFS015413</strain>
    </source>
</reference>
<gene>
    <name evidence="1" type="ORF">CN398_09635</name>
</gene>
<proteinExistence type="predicted"/>
<comment type="caution">
    <text evidence="1">The sequence shown here is derived from an EMBL/GenBank/DDBJ whole genome shotgun (WGS) entry which is preliminary data.</text>
</comment>
<accession>A0A9X6VCG8</accession>
<organism evidence="1 2">
    <name type="scientific">Bacillus thuringiensis</name>
    <dbReference type="NCBI Taxonomy" id="1428"/>
    <lineage>
        <taxon>Bacteria</taxon>
        <taxon>Bacillati</taxon>
        <taxon>Bacillota</taxon>
        <taxon>Bacilli</taxon>
        <taxon>Bacillales</taxon>
        <taxon>Bacillaceae</taxon>
        <taxon>Bacillus</taxon>
        <taxon>Bacillus cereus group</taxon>
    </lineage>
</organism>
<dbReference type="EMBL" id="NTUS01000026">
    <property type="protein sequence ID" value="PFB07981.1"/>
    <property type="molecule type" value="Genomic_DNA"/>
</dbReference>
<dbReference type="RefSeq" id="WP_098368836.1">
    <property type="nucleotide sequence ID" value="NZ_JARSYC010000018.1"/>
</dbReference>
<dbReference type="AlphaFoldDB" id="A0A9X6VCG8"/>
<name>A0A9X6VCG8_BACTU</name>
<sequence>MESIEEMEKRIANMFNNMTDEEFDKELTEAGFEVFKGGNGEIIFTDAEKEVKKFIRIHTKSHH</sequence>